<dbReference type="Pfam" id="PF04340">
    <property type="entry name" value="DUF484"/>
    <property type="match status" value="1"/>
</dbReference>
<accession>A0ABM6TKN8</accession>
<proteinExistence type="predicted"/>
<dbReference type="RefSeq" id="WP_013080861.1">
    <property type="nucleotide sequence ID" value="NZ_CP027850.1"/>
</dbReference>
<dbReference type="InterPro" id="IPR029016">
    <property type="entry name" value="GAF-like_dom_sf"/>
</dbReference>
<keyword evidence="2" id="KW-1185">Reference proteome</keyword>
<evidence type="ECO:0000313" key="2">
    <source>
        <dbReference type="Proteomes" id="UP000240527"/>
    </source>
</evidence>
<reference evidence="1 2" key="1">
    <citation type="journal article" date="2015" name="Biotechnol. Bioeng.">
        <title>Genome sequence and phenotypic characterization of Caulobacter segnis.</title>
        <authorList>
            <person name="Patel S."/>
            <person name="Fletcher B."/>
            <person name="Scott D.C."/>
            <person name="Ely B."/>
        </authorList>
    </citation>
    <scope>NUCLEOTIDE SEQUENCE [LARGE SCALE GENOMIC DNA]</scope>
    <source>
        <strain evidence="1 2">TK0059</strain>
    </source>
</reference>
<dbReference type="Gene3D" id="3.30.450.40">
    <property type="match status" value="1"/>
</dbReference>
<dbReference type="PANTHER" id="PTHR38765">
    <property type="entry name" value="DUF484 DOMAIN-CONTAINING PROTEIN"/>
    <property type="match status" value="1"/>
</dbReference>
<name>A0ABM6TKN8_9CAUL</name>
<dbReference type="EMBL" id="CP027850">
    <property type="protein sequence ID" value="AVQ03816.1"/>
    <property type="molecule type" value="Genomic_DNA"/>
</dbReference>
<gene>
    <name evidence="1" type="ORF">B7G68_19410</name>
</gene>
<dbReference type="Proteomes" id="UP000240527">
    <property type="component" value="Chromosome"/>
</dbReference>
<evidence type="ECO:0000313" key="1">
    <source>
        <dbReference type="EMBL" id="AVQ03816.1"/>
    </source>
</evidence>
<dbReference type="InterPro" id="IPR007435">
    <property type="entry name" value="DUF484"/>
</dbReference>
<dbReference type="PANTHER" id="PTHR38765:SF1">
    <property type="entry name" value="DUF484 DOMAIN-CONTAINING PROTEIN"/>
    <property type="match status" value="1"/>
</dbReference>
<organism evidence="1 2">
    <name type="scientific">Caulobacter segnis</name>
    <dbReference type="NCBI Taxonomy" id="88688"/>
    <lineage>
        <taxon>Bacteria</taxon>
        <taxon>Pseudomonadati</taxon>
        <taxon>Pseudomonadota</taxon>
        <taxon>Alphaproteobacteria</taxon>
        <taxon>Caulobacterales</taxon>
        <taxon>Caulobacteraceae</taxon>
        <taxon>Caulobacter</taxon>
    </lineage>
</organism>
<sequence>MSDATRAAKKTTVDADSVRAFLRTAPDFLRQDDTLLGELGLKIDASNILDFGPAALAKVAAAHKREALARQAIEANARANYSAQAQTHAAVIDMLDARNHSDLARRVDELSVLRFGLAAGVIALEGPLRVPAGWRALAEGQADMLVGDAPIARMGFFAPALPLFGDKAELIRSMALVRMAIWEPRREAVLAFGSTDPEAFMPDMGTELVNFLGRVVERTAERWPVL</sequence>
<protein>
    <submittedName>
        <fullName evidence="1">DUF484 domain-containing protein</fullName>
    </submittedName>
</protein>